<evidence type="ECO:0000313" key="2">
    <source>
        <dbReference type="EMBL" id="TPN83886.1"/>
    </source>
</evidence>
<keyword evidence="2" id="KW-0255">Endonuclease</keyword>
<keyword evidence="3" id="KW-1185">Reference proteome</keyword>
<dbReference type="GO" id="GO:0004519">
    <property type="term" value="F:endonuclease activity"/>
    <property type="evidence" value="ECO:0007669"/>
    <property type="project" value="UniProtKB-KW"/>
</dbReference>
<dbReference type="InterPro" id="IPR026336">
    <property type="entry name" value="PdeM-like"/>
</dbReference>
<dbReference type="PANTHER" id="PTHR39323:SF1">
    <property type="entry name" value="BLR1149 PROTEIN"/>
    <property type="match status" value="1"/>
</dbReference>
<proteinExistence type="predicted"/>
<dbReference type="NCBIfam" id="TIGR04123">
    <property type="entry name" value="P_estr_lig_assc"/>
    <property type="match status" value="1"/>
</dbReference>
<dbReference type="SUPFAM" id="SSF56300">
    <property type="entry name" value="Metallo-dependent phosphatases"/>
    <property type="match status" value="1"/>
</dbReference>
<dbReference type="EC" id="3.1.-.-" evidence="2"/>
<sequence>MKTVDIEIYHQSFTLHPSGAIFWQETQMVLIADVHLGKVSHFRKHGSAVPQDSIQKNFDQLDTVISFFAPKVVCFLGDLFHSSLNSEWSLFEKWVSLQQDIQIVLVAGNHDIISPLKYEALDIHISEEWQIGSILLTHHPEERENTFNFCGHIHPGIMLNGLGKQKLKLPCFFQSPYQMILPAFGEFTGTYVLEPDQEDHVYAVTQNEVILIS</sequence>
<keyword evidence="2" id="KW-0378">Hydrolase</keyword>
<dbReference type="GO" id="GO:0016787">
    <property type="term" value="F:hydrolase activity"/>
    <property type="evidence" value="ECO:0007669"/>
    <property type="project" value="UniProtKB-KW"/>
</dbReference>
<evidence type="ECO:0000313" key="3">
    <source>
        <dbReference type="Proteomes" id="UP000315540"/>
    </source>
</evidence>
<dbReference type="PIRSF" id="PIRSF000887">
    <property type="entry name" value="Pesterase_MJ0037"/>
    <property type="match status" value="1"/>
</dbReference>
<dbReference type="RefSeq" id="WP_140595192.1">
    <property type="nucleotide sequence ID" value="NZ_VFWZ01000006.1"/>
</dbReference>
<dbReference type="InterPro" id="IPR004843">
    <property type="entry name" value="Calcineurin-like_PHP"/>
</dbReference>
<keyword evidence="2" id="KW-0540">Nuclease</keyword>
<comment type="caution">
    <text evidence="2">The sequence shown here is derived from an EMBL/GenBank/DDBJ whole genome shotgun (WGS) entry which is preliminary data.</text>
</comment>
<dbReference type="InterPro" id="IPR029052">
    <property type="entry name" value="Metallo-depent_PP-like"/>
</dbReference>
<reference evidence="2 3" key="1">
    <citation type="submission" date="2019-06" db="EMBL/GenBank/DDBJ databases">
        <authorList>
            <person name="Meng X."/>
        </authorList>
    </citation>
    <scope>NUCLEOTIDE SEQUENCE [LARGE SCALE GENOMIC DNA]</scope>
    <source>
        <strain evidence="2 3">M625</strain>
    </source>
</reference>
<dbReference type="CDD" id="cd07391">
    <property type="entry name" value="MPP_PF1019"/>
    <property type="match status" value="1"/>
</dbReference>
<dbReference type="OrthoDB" id="9795838at2"/>
<accession>A0A504IZC3</accession>
<dbReference type="GO" id="GO:0016874">
    <property type="term" value="F:ligase activity"/>
    <property type="evidence" value="ECO:0007669"/>
    <property type="project" value="UniProtKB-KW"/>
</dbReference>
<dbReference type="Pfam" id="PF00149">
    <property type="entry name" value="Metallophos"/>
    <property type="match status" value="1"/>
</dbReference>
<gene>
    <name evidence="2" type="primary">pdeM</name>
    <name evidence="2" type="ORF">FHK87_18135</name>
</gene>
<dbReference type="Gene3D" id="3.60.21.10">
    <property type="match status" value="1"/>
</dbReference>
<organism evidence="2 3">
    <name type="scientific">Aquimarina algicola</name>
    <dbReference type="NCBI Taxonomy" id="2589995"/>
    <lineage>
        <taxon>Bacteria</taxon>
        <taxon>Pseudomonadati</taxon>
        <taxon>Bacteroidota</taxon>
        <taxon>Flavobacteriia</taxon>
        <taxon>Flavobacteriales</taxon>
        <taxon>Flavobacteriaceae</taxon>
        <taxon>Aquimarina</taxon>
    </lineage>
</organism>
<evidence type="ECO:0000259" key="1">
    <source>
        <dbReference type="Pfam" id="PF00149"/>
    </source>
</evidence>
<dbReference type="InterPro" id="IPR024173">
    <property type="entry name" value="Pesterase_MJ0037-like"/>
</dbReference>
<dbReference type="Proteomes" id="UP000315540">
    <property type="component" value="Unassembled WGS sequence"/>
</dbReference>
<protein>
    <submittedName>
        <fullName evidence="2">Ligase-associated DNA damage response endonuclease PdeM</fullName>
        <ecNumber evidence="2">3.1.-.-</ecNumber>
    </submittedName>
</protein>
<dbReference type="EMBL" id="VFWZ01000006">
    <property type="protein sequence ID" value="TPN83886.1"/>
    <property type="molecule type" value="Genomic_DNA"/>
</dbReference>
<dbReference type="AlphaFoldDB" id="A0A504IZC3"/>
<feature type="domain" description="Calcineurin-like phosphoesterase" evidence="1">
    <location>
        <begin position="29"/>
        <end position="121"/>
    </location>
</feature>
<dbReference type="PANTHER" id="PTHR39323">
    <property type="entry name" value="BLR1149 PROTEIN"/>
    <property type="match status" value="1"/>
</dbReference>
<name>A0A504IZC3_9FLAO</name>
<keyword evidence="2" id="KW-0436">Ligase</keyword>